<gene>
    <name evidence="1" type="ORF">EJ03DRAFT_59259</name>
</gene>
<dbReference type="EMBL" id="ML995824">
    <property type="protein sequence ID" value="KAF2770581.1"/>
    <property type="molecule type" value="Genomic_DNA"/>
</dbReference>
<dbReference type="Proteomes" id="UP000799436">
    <property type="component" value="Unassembled WGS sequence"/>
</dbReference>
<sequence length="197" mass="22108">MRSYLSSMAFLQKRENRTYTLELVLEESNVGPLTWRCIPCPPEAVEKMVVDISLDGKEGEVRFWGCGGPTGTVRSLYQSLNWFVHCGPLLDHEKMLARPLRLRSLELLLAVESRVCCGELAALLERMADSRMLCGVVGHYAVCKGLERIEADVKERLGTTPTVPREWDRYGFEWGEISGLKETIGSARMRPLESGSG</sequence>
<name>A0A6G1LCB6_9PEZI</name>
<keyword evidence="2" id="KW-1185">Reference proteome</keyword>
<proteinExistence type="predicted"/>
<accession>A0A6G1LCB6</accession>
<dbReference type="OrthoDB" id="3813486at2759"/>
<reference evidence="1" key="1">
    <citation type="journal article" date="2020" name="Stud. Mycol.">
        <title>101 Dothideomycetes genomes: a test case for predicting lifestyles and emergence of pathogens.</title>
        <authorList>
            <person name="Haridas S."/>
            <person name="Albert R."/>
            <person name="Binder M."/>
            <person name="Bloem J."/>
            <person name="Labutti K."/>
            <person name="Salamov A."/>
            <person name="Andreopoulos B."/>
            <person name="Baker S."/>
            <person name="Barry K."/>
            <person name="Bills G."/>
            <person name="Bluhm B."/>
            <person name="Cannon C."/>
            <person name="Castanera R."/>
            <person name="Culley D."/>
            <person name="Daum C."/>
            <person name="Ezra D."/>
            <person name="Gonzalez J."/>
            <person name="Henrissat B."/>
            <person name="Kuo A."/>
            <person name="Liang C."/>
            <person name="Lipzen A."/>
            <person name="Lutzoni F."/>
            <person name="Magnuson J."/>
            <person name="Mondo S."/>
            <person name="Nolan M."/>
            <person name="Ohm R."/>
            <person name="Pangilinan J."/>
            <person name="Park H.-J."/>
            <person name="Ramirez L."/>
            <person name="Alfaro M."/>
            <person name="Sun H."/>
            <person name="Tritt A."/>
            <person name="Yoshinaga Y."/>
            <person name="Zwiers L.-H."/>
            <person name="Turgeon B."/>
            <person name="Goodwin S."/>
            <person name="Spatafora J."/>
            <person name="Crous P."/>
            <person name="Grigoriev I."/>
        </authorList>
    </citation>
    <scope>NUCLEOTIDE SEQUENCE</scope>
    <source>
        <strain evidence="1">CBS 116005</strain>
    </source>
</reference>
<protein>
    <submittedName>
        <fullName evidence="1">Uncharacterized protein</fullName>
    </submittedName>
</protein>
<evidence type="ECO:0000313" key="1">
    <source>
        <dbReference type="EMBL" id="KAF2770581.1"/>
    </source>
</evidence>
<organism evidence="1 2">
    <name type="scientific">Teratosphaeria nubilosa</name>
    <dbReference type="NCBI Taxonomy" id="161662"/>
    <lineage>
        <taxon>Eukaryota</taxon>
        <taxon>Fungi</taxon>
        <taxon>Dikarya</taxon>
        <taxon>Ascomycota</taxon>
        <taxon>Pezizomycotina</taxon>
        <taxon>Dothideomycetes</taxon>
        <taxon>Dothideomycetidae</taxon>
        <taxon>Mycosphaerellales</taxon>
        <taxon>Teratosphaeriaceae</taxon>
        <taxon>Teratosphaeria</taxon>
    </lineage>
</organism>
<dbReference type="AlphaFoldDB" id="A0A6G1LCB6"/>
<evidence type="ECO:0000313" key="2">
    <source>
        <dbReference type="Proteomes" id="UP000799436"/>
    </source>
</evidence>